<accession>A0ABY2E490</accession>
<organism evidence="3 4">
    <name type="scientific">Occultella glacieicola</name>
    <dbReference type="NCBI Taxonomy" id="2518684"/>
    <lineage>
        <taxon>Bacteria</taxon>
        <taxon>Bacillati</taxon>
        <taxon>Actinomycetota</taxon>
        <taxon>Actinomycetes</taxon>
        <taxon>Micrococcales</taxon>
        <taxon>Ruaniaceae</taxon>
        <taxon>Occultella</taxon>
    </lineage>
</organism>
<protein>
    <submittedName>
        <fullName evidence="3">DUF624 domain-containing protein</fullName>
    </submittedName>
</protein>
<keyword evidence="2" id="KW-0812">Transmembrane</keyword>
<feature type="transmembrane region" description="Helical" evidence="2">
    <location>
        <begin position="221"/>
        <end position="243"/>
    </location>
</feature>
<gene>
    <name evidence="3" type="ORF">EXU48_12420</name>
</gene>
<evidence type="ECO:0000256" key="1">
    <source>
        <dbReference type="SAM" id="MobiDB-lite"/>
    </source>
</evidence>
<dbReference type="EMBL" id="SMNA01000005">
    <property type="protein sequence ID" value="TDE94232.1"/>
    <property type="molecule type" value="Genomic_DNA"/>
</dbReference>
<keyword evidence="4" id="KW-1185">Reference proteome</keyword>
<evidence type="ECO:0000313" key="4">
    <source>
        <dbReference type="Proteomes" id="UP000504882"/>
    </source>
</evidence>
<keyword evidence="2" id="KW-1133">Transmembrane helix</keyword>
<dbReference type="Proteomes" id="UP000504882">
    <property type="component" value="Unassembled WGS sequence"/>
</dbReference>
<dbReference type="RefSeq" id="WP_133107958.1">
    <property type="nucleotide sequence ID" value="NZ_SMNA01000005.1"/>
</dbReference>
<comment type="caution">
    <text evidence="3">The sequence shown here is derived from an EMBL/GenBank/DDBJ whole genome shotgun (WGS) entry which is preliminary data.</text>
</comment>
<proteinExistence type="predicted"/>
<feature type="transmembrane region" description="Helical" evidence="2">
    <location>
        <begin position="129"/>
        <end position="145"/>
    </location>
</feature>
<name>A0ABY2E490_9MICO</name>
<evidence type="ECO:0000313" key="3">
    <source>
        <dbReference type="EMBL" id="TDE94232.1"/>
    </source>
</evidence>
<feature type="transmembrane region" description="Helical" evidence="2">
    <location>
        <begin position="151"/>
        <end position="169"/>
    </location>
</feature>
<feature type="compositionally biased region" description="Gly residues" evidence="1">
    <location>
        <begin position="26"/>
        <end position="49"/>
    </location>
</feature>
<dbReference type="InterPro" id="IPR006938">
    <property type="entry name" value="DUF624"/>
</dbReference>
<feature type="transmembrane region" description="Helical" evidence="2">
    <location>
        <begin position="190"/>
        <end position="215"/>
    </location>
</feature>
<evidence type="ECO:0000256" key="2">
    <source>
        <dbReference type="SAM" id="Phobius"/>
    </source>
</evidence>
<reference evidence="3 4" key="1">
    <citation type="submission" date="2019-03" db="EMBL/GenBank/DDBJ databases">
        <title>Genomic features of bacteria from cold environments.</title>
        <authorList>
            <person name="Shen L."/>
        </authorList>
    </citation>
    <scope>NUCLEOTIDE SEQUENCE [LARGE SCALE GENOMIC DNA]</scope>
    <source>
        <strain evidence="4">T3246-1</strain>
    </source>
</reference>
<sequence>MADPVTGAGAGDEARRRGLARLAGSGSRGSGRAGGSGGSRGSGGSAGSGGSGGLGLVEAVTTWICRLAALNVMWLLQTLAGGVLLGLAPATSVLSQQLRTGLLDDVQVGYYRDSWRRWRQEFWRSQQRYLIPLLTPVVLGFYLWMLRGQAVAVSIAILLAVYLCWLLHLPAVAARADEAGPDREHGPTRLWLLALRAFAATPVPFVLAGLVGAAAAVLGYLYLPGALVFAVPSVPALAASMAARQVPERLLTPAD</sequence>
<feature type="region of interest" description="Disordered" evidence="1">
    <location>
        <begin position="1"/>
        <end position="49"/>
    </location>
</feature>
<dbReference type="Pfam" id="PF04854">
    <property type="entry name" value="DUF624"/>
    <property type="match status" value="1"/>
</dbReference>
<keyword evidence="2" id="KW-0472">Membrane</keyword>